<dbReference type="PANTHER" id="PTHR48073:SF5">
    <property type="entry name" value="O-SUCCINYLBENZOATE SYNTHASE"/>
    <property type="match status" value="1"/>
</dbReference>
<dbReference type="Gene3D" id="3.20.20.120">
    <property type="entry name" value="Enolase-like C-terminal domain"/>
    <property type="match status" value="1"/>
</dbReference>
<evidence type="ECO:0000256" key="4">
    <source>
        <dbReference type="ARBA" id="ARBA00023239"/>
    </source>
</evidence>
<evidence type="ECO:0000256" key="1">
    <source>
        <dbReference type="ARBA" id="ARBA00001968"/>
    </source>
</evidence>
<dbReference type="Proteomes" id="UP000195024">
    <property type="component" value="Unassembled WGS sequence"/>
</dbReference>
<dbReference type="UniPathway" id="UPA00079"/>
<evidence type="ECO:0000313" key="8">
    <source>
        <dbReference type="EMBL" id="OTP27322.1"/>
    </source>
</evidence>
<dbReference type="GO" id="GO:0043748">
    <property type="term" value="F:O-succinylbenzoate synthase activity"/>
    <property type="evidence" value="ECO:0007669"/>
    <property type="project" value="UniProtKB-EC"/>
</dbReference>
<dbReference type="PANTHER" id="PTHR48073">
    <property type="entry name" value="O-SUCCINYLBENZOATE SYNTHASE-RELATED"/>
    <property type="match status" value="1"/>
</dbReference>
<evidence type="ECO:0000256" key="2">
    <source>
        <dbReference type="ARBA" id="ARBA00022723"/>
    </source>
</evidence>
<evidence type="ECO:0000256" key="3">
    <source>
        <dbReference type="ARBA" id="ARBA00022842"/>
    </source>
</evidence>
<dbReference type="InterPro" id="IPR010197">
    <property type="entry name" value="OSBS/NAAAR"/>
</dbReference>
<dbReference type="Pfam" id="PF02746">
    <property type="entry name" value="MR_MLE_N"/>
    <property type="match status" value="1"/>
</dbReference>
<dbReference type="AlphaFoldDB" id="A0A242L140"/>
<dbReference type="SUPFAM" id="SSF51604">
    <property type="entry name" value="Enolase C-terminal domain-like"/>
    <property type="match status" value="1"/>
</dbReference>
<dbReference type="SUPFAM" id="SSF54826">
    <property type="entry name" value="Enolase N-terminal domain-like"/>
    <property type="match status" value="1"/>
</dbReference>
<evidence type="ECO:0000256" key="5">
    <source>
        <dbReference type="ARBA" id="ARBA00029491"/>
    </source>
</evidence>
<organism evidence="8 9">
    <name type="scientific">Enterococcus mundtii</name>
    <dbReference type="NCBI Taxonomy" id="53346"/>
    <lineage>
        <taxon>Bacteria</taxon>
        <taxon>Bacillati</taxon>
        <taxon>Bacillota</taxon>
        <taxon>Bacilli</taxon>
        <taxon>Lactobacillales</taxon>
        <taxon>Enterococcaceae</taxon>
        <taxon>Enterococcus</taxon>
    </lineage>
</organism>
<evidence type="ECO:0000256" key="6">
    <source>
        <dbReference type="NCBIfam" id="TIGR01928"/>
    </source>
</evidence>
<dbReference type="GO" id="GO:0009234">
    <property type="term" value="P:menaquinone biosynthetic process"/>
    <property type="evidence" value="ECO:0007669"/>
    <property type="project" value="UniProtKB-UniRule"/>
</dbReference>
<dbReference type="SMART" id="SM00922">
    <property type="entry name" value="MR_MLE"/>
    <property type="match status" value="1"/>
</dbReference>
<dbReference type="EC" id="4.2.1.113" evidence="5 6"/>
<dbReference type="Gene3D" id="3.30.390.10">
    <property type="entry name" value="Enolase-like, N-terminal domain"/>
    <property type="match status" value="1"/>
</dbReference>
<keyword evidence="3" id="KW-0460">Magnesium</keyword>
<sequence length="373" mass="42175">MDAIKIVNIQQYCLRLPLVTPFRTSYGRLEAKAFDLLIVEDELGNQGIGELVAFERADYIEETIDMSRSVLQKELIPCLFELDFSHPSEIWSAFKHTQGNFMAKSAVETAVWDLYARRIGRPLQKLFSAERSAIPVGVSIGVHDNPIDLLATAKTYVDQGYQRIKLKITPGNDLVPLQALREQYPEIQLMADANSAYTISDLPLFKKMDALKLAMIEQPFHPRDYVDHAILQKEIKTAVCLDENIRTLEDVKTAHALGSCRAINLKIPRVGGITEALRIVDFCQENDLLVWLGGMFESGVGRAMNLHFASQDCFTFPGDLSAFDRYFHDDIVEPKARITNGLLMIPGQSGIGVTWQEKQLLKYAYDKKTYRIK</sequence>
<dbReference type="EMBL" id="NGMS01000001">
    <property type="protein sequence ID" value="OTP27322.1"/>
    <property type="molecule type" value="Genomic_DNA"/>
</dbReference>
<dbReference type="InterPro" id="IPR013342">
    <property type="entry name" value="Mandelate_racemase_C"/>
</dbReference>
<dbReference type="SFLD" id="SFLDS00001">
    <property type="entry name" value="Enolase"/>
    <property type="match status" value="1"/>
</dbReference>
<feature type="domain" description="Mandelate racemase/muconate lactonizing enzyme C-terminal" evidence="7">
    <location>
        <begin position="146"/>
        <end position="238"/>
    </location>
</feature>
<dbReference type="UniPathway" id="UPA01057">
    <property type="reaction ID" value="UER00165"/>
</dbReference>
<evidence type="ECO:0000259" key="7">
    <source>
        <dbReference type="SMART" id="SM00922"/>
    </source>
</evidence>
<dbReference type="NCBIfam" id="TIGR01928">
    <property type="entry name" value="menC_lowGC_arch"/>
    <property type="match status" value="1"/>
</dbReference>
<dbReference type="CDD" id="cd03317">
    <property type="entry name" value="NAAAR"/>
    <property type="match status" value="1"/>
</dbReference>
<dbReference type="InterPro" id="IPR029017">
    <property type="entry name" value="Enolase-like_N"/>
</dbReference>
<dbReference type="Pfam" id="PF13378">
    <property type="entry name" value="MR_MLE_C"/>
    <property type="match status" value="1"/>
</dbReference>
<dbReference type="SFLD" id="SFLDG00180">
    <property type="entry name" value="muconate_cycloisomerase"/>
    <property type="match status" value="1"/>
</dbReference>
<reference evidence="8 9" key="1">
    <citation type="submission" date="2017-05" db="EMBL/GenBank/DDBJ databases">
        <title>The Genome Sequence of Enterococcus mundtii 6B1_DIV0119.</title>
        <authorList>
            <consortium name="The Broad Institute Genomics Platform"/>
            <consortium name="The Broad Institute Genomic Center for Infectious Diseases"/>
            <person name="Earl A."/>
            <person name="Manson A."/>
            <person name="Schwartman J."/>
            <person name="Gilmore M."/>
            <person name="Abouelleil A."/>
            <person name="Cao P."/>
            <person name="Chapman S."/>
            <person name="Cusick C."/>
            <person name="Shea T."/>
            <person name="Young S."/>
            <person name="Neafsey D."/>
            <person name="Nusbaum C."/>
            <person name="Birren B."/>
        </authorList>
    </citation>
    <scope>NUCLEOTIDE SEQUENCE [LARGE SCALE GENOMIC DNA]</scope>
    <source>
        <strain evidence="8 9">6B1_DIV0119</strain>
    </source>
</reference>
<keyword evidence="2" id="KW-0479">Metal-binding</keyword>
<evidence type="ECO:0000313" key="9">
    <source>
        <dbReference type="Proteomes" id="UP000195024"/>
    </source>
</evidence>
<keyword evidence="4" id="KW-0456">Lyase</keyword>
<dbReference type="InterPro" id="IPR013341">
    <property type="entry name" value="Mandelate_racemase_N_dom"/>
</dbReference>
<dbReference type="InterPro" id="IPR029065">
    <property type="entry name" value="Enolase_C-like"/>
</dbReference>
<name>A0A242L140_ENTMU</name>
<accession>A0A242L140</accession>
<protein>
    <recommendedName>
        <fullName evidence="5 6">o-succinylbenzoate synthase</fullName>
        <ecNumber evidence="5 6">4.2.1.113</ecNumber>
    </recommendedName>
</protein>
<dbReference type="GO" id="GO:0016854">
    <property type="term" value="F:racemase and epimerase activity"/>
    <property type="evidence" value="ECO:0007669"/>
    <property type="project" value="UniProtKB-ARBA"/>
</dbReference>
<dbReference type="GO" id="GO:0046872">
    <property type="term" value="F:metal ion binding"/>
    <property type="evidence" value="ECO:0007669"/>
    <property type="project" value="UniProtKB-KW"/>
</dbReference>
<comment type="cofactor">
    <cofactor evidence="1">
        <name>a divalent metal cation</name>
        <dbReference type="ChEBI" id="CHEBI:60240"/>
    </cofactor>
</comment>
<gene>
    <name evidence="8" type="ORF">A5802_001057</name>
</gene>
<dbReference type="InterPro" id="IPR036849">
    <property type="entry name" value="Enolase-like_C_sf"/>
</dbReference>
<proteinExistence type="predicted"/>
<comment type="caution">
    <text evidence="8">The sequence shown here is derived from an EMBL/GenBank/DDBJ whole genome shotgun (WGS) entry which is preliminary data.</text>
</comment>
<dbReference type="SFLD" id="SFLDF00009">
    <property type="entry name" value="o-succinylbenzoate_synthase"/>
    <property type="match status" value="1"/>
</dbReference>